<dbReference type="Gene3D" id="3.40.50.1860">
    <property type="match status" value="2"/>
</dbReference>
<dbReference type="Pfam" id="PF01177">
    <property type="entry name" value="Asp_Glu_race"/>
    <property type="match status" value="1"/>
</dbReference>
<reference evidence="3 4" key="1">
    <citation type="journal article" date="2009" name="PLoS ONE">
        <title>Complete genome sequence of the aerobic CO-oxidizing thermophile Thermomicrobium roseum.</title>
        <authorList>
            <person name="Wu D."/>
            <person name="Raymond J."/>
            <person name="Wu M."/>
            <person name="Chatterji S."/>
            <person name="Ren Q."/>
            <person name="Graham J.E."/>
            <person name="Bryant D.A."/>
            <person name="Robb F."/>
            <person name="Colman A."/>
            <person name="Tallon L.J."/>
            <person name="Badger J.H."/>
            <person name="Madupu R."/>
            <person name="Ward N.L."/>
            <person name="Eisen J.A."/>
        </authorList>
    </citation>
    <scope>NUCLEOTIDE SEQUENCE [LARGE SCALE GENOMIC DNA]</scope>
    <source>
        <strain evidence="4">ATCC 27502 / DSM 5159 / P-2</strain>
    </source>
</reference>
<dbReference type="InterPro" id="IPR018187">
    <property type="entry name" value="Asp/Glu_racemase_AS_1"/>
</dbReference>
<sequence length="245" mass="25959">MTRRSIIGILGGMGPLATVDLYRKIIEATPAERDQDHLHVIIDADPSIPDRTAALLTGGPDPTPWLLAGAQRLERAGADFIVVPCNTAHAFLPRVRASISIPILSMIAATAERAAAVAPTGSVVGLLATPGTIASRLYQQALAERRLRCIVPDPQWQERVTEAIALVKAGRTDREVAALVLETGRQLIAHGAAALILGCTELPIVFPITEVSVPVLDATRILAETAVRIARGERPLAELAAPLLV</sequence>
<evidence type="ECO:0000256" key="1">
    <source>
        <dbReference type="ARBA" id="ARBA00007847"/>
    </source>
</evidence>
<evidence type="ECO:0000313" key="3">
    <source>
        <dbReference type="EMBL" id="ACM05885.1"/>
    </source>
</evidence>
<dbReference type="HOGENOM" id="CLU_055360_2_2_0"/>
<organism evidence="3 4">
    <name type="scientific">Thermomicrobium roseum (strain ATCC 27502 / DSM 5159 / P-2)</name>
    <dbReference type="NCBI Taxonomy" id="309801"/>
    <lineage>
        <taxon>Bacteria</taxon>
        <taxon>Pseudomonadati</taxon>
        <taxon>Thermomicrobiota</taxon>
        <taxon>Thermomicrobia</taxon>
        <taxon>Thermomicrobiales</taxon>
        <taxon>Thermomicrobiaceae</taxon>
        <taxon>Thermomicrobium</taxon>
    </lineage>
</organism>
<evidence type="ECO:0000256" key="2">
    <source>
        <dbReference type="ARBA" id="ARBA00023235"/>
    </source>
</evidence>
<dbReference type="AlphaFoldDB" id="B9L0M7"/>
<dbReference type="InterPro" id="IPR033134">
    <property type="entry name" value="Asp/Glu_racemase_AS_2"/>
</dbReference>
<keyword evidence="2" id="KW-0413">Isomerase</keyword>
<accession>B9L0M7</accession>
<dbReference type="Proteomes" id="UP000000447">
    <property type="component" value="Chromosome"/>
</dbReference>
<dbReference type="GO" id="GO:0047661">
    <property type="term" value="F:amino-acid racemase activity"/>
    <property type="evidence" value="ECO:0007669"/>
    <property type="project" value="InterPro"/>
</dbReference>
<dbReference type="PANTHER" id="PTHR21198">
    <property type="entry name" value="GLUTAMATE RACEMASE"/>
    <property type="match status" value="1"/>
</dbReference>
<dbReference type="NCBIfam" id="TIGR00035">
    <property type="entry name" value="asp_race"/>
    <property type="match status" value="1"/>
</dbReference>
<dbReference type="SUPFAM" id="SSF53681">
    <property type="entry name" value="Aspartate/glutamate racemase"/>
    <property type="match status" value="2"/>
</dbReference>
<dbReference type="InterPro" id="IPR015942">
    <property type="entry name" value="Asp/Glu/hydantoin_racemase"/>
</dbReference>
<dbReference type="eggNOG" id="COG1794">
    <property type="taxonomic scope" value="Bacteria"/>
</dbReference>
<dbReference type="EMBL" id="CP001275">
    <property type="protein sequence ID" value="ACM05885.1"/>
    <property type="molecule type" value="Genomic_DNA"/>
</dbReference>
<comment type="similarity">
    <text evidence="1">Belongs to the aspartate/glutamate racemases family.</text>
</comment>
<protein>
    <submittedName>
        <fullName evidence="3">Aspartate racemase</fullName>
    </submittedName>
</protein>
<dbReference type="PROSITE" id="PS00924">
    <property type="entry name" value="ASP_GLU_RACEMASE_2"/>
    <property type="match status" value="1"/>
</dbReference>
<evidence type="ECO:0000313" key="4">
    <source>
        <dbReference type="Proteomes" id="UP000000447"/>
    </source>
</evidence>
<dbReference type="InterPro" id="IPR001920">
    <property type="entry name" value="Asp/Glu_race"/>
</dbReference>
<dbReference type="KEGG" id="tro:trd_1098"/>
<dbReference type="STRING" id="309801.trd_1098"/>
<name>B9L0M7_THERP</name>
<dbReference type="PROSITE" id="PS00923">
    <property type="entry name" value="ASP_GLU_RACEMASE_1"/>
    <property type="match status" value="1"/>
</dbReference>
<dbReference type="InterPro" id="IPR004380">
    <property type="entry name" value="Asp_race"/>
</dbReference>
<keyword evidence="4" id="KW-1185">Reference proteome</keyword>
<dbReference type="RefSeq" id="WP_015922051.1">
    <property type="nucleotide sequence ID" value="NC_011959.1"/>
</dbReference>
<proteinExistence type="inferred from homology"/>
<dbReference type="PANTHER" id="PTHR21198:SF7">
    <property type="entry name" value="ASPARTATE-GLUTAMATE RACEMASE FAMILY"/>
    <property type="match status" value="1"/>
</dbReference>
<gene>
    <name evidence="3" type="primary">murI</name>
    <name evidence="3" type="ordered locus">trd_1098</name>
</gene>